<reference evidence="1 2" key="1">
    <citation type="submission" date="2016-10" db="EMBL/GenBank/DDBJ databases">
        <authorList>
            <person name="de Groot N.N."/>
        </authorList>
    </citation>
    <scope>NUCLEOTIDE SEQUENCE [LARGE SCALE GENOMIC DNA]</scope>
    <source>
        <strain evidence="1 2">DSM 23421</strain>
    </source>
</reference>
<dbReference type="AlphaFoldDB" id="A0A1G7IIH6"/>
<name>A0A1G7IIH6_9FLAO</name>
<keyword evidence="2" id="KW-1185">Reference proteome</keyword>
<dbReference type="EMBL" id="FNAO01000012">
    <property type="protein sequence ID" value="SDF12415.1"/>
    <property type="molecule type" value="Genomic_DNA"/>
</dbReference>
<evidence type="ECO:0000313" key="1">
    <source>
        <dbReference type="EMBL" id="SDF12415.1"/>
    </source>
</evidence>
<dbReference type="Proteomes" id="UP000199109">
    <property type="component" value="Unassembled WGS sequence"/>
</dbReference>
<protein>
    <submittedName>
        <fullName evidence="1">Uncharacterized protein</fullName>
    </submittedName>
</protein>
<sequence>MAGTVKDLINEAKVKHFGLLDAGVASIRRAHAVAGYCLTA</sequence>
<accession>A0A1G7IIH6</accession>
<gene>
    <name evidence="1" type="ORF">SAMN05421636_11240</name>
</gene>
<organism evidence="1 2">
    <name type="scientific">Pricia antarctica</name>
    <dbReference type="NCBI Taxonomy" id="641691"/>
    <lineage>
        <taxon>Bacteria</taxon>
        <taxon>Pseudomonadati</taxon>
        <taxon>Bacteroidota</taxon>
        <taxon>Flavobacteriia</taxon>
        <taxon>Flavobacteriales</taxon>
        <taxon>Flavobacteriaceae</taxon>
        <taxon>Pricia</taxon>
    </lineage>
</organism>
<dbReference type="STRING" id="641691.SAMN05421636_11240"/>
<proteinExistence type="predicted"/>
<evidence type="ECO:0000313" key="2">
    <source>
        <dbReference type="Proteomes" id="UP000199109"/>
    </source>
</evidence>